<dbReference type="InterPro" id="IPR000276">
    <property type="entry name" value="GPCR_Rhodpsn"/>
</dbReference>
<evidence type="ECO:0000256" key="6">
    <source>
        <dbReference type="ARBA" id="ARBA00023136"/>
    </source>
</evidence>
<keyword evidence="5 7" id="KW-1133">Transmembrane helix</keyword>
<dbReference type="PANTHER" id="PTHR22750">
    <property type="entry name" value="G-PROTEIN COUPLED RECEPTOR"/>
    <property type="match status" value="1"/>
</dbReference>
<feature type="transmembrane region" description="Helical" evidence="7">
    <location>
        <begin position="6"/>
        <end position="26"/>
    </location>
</feature>
<evidence type="ECO:0000256" key="7">
    <source>
        <dbReference type="SAM" id="Phobius"/>
    </source>
</evidence>
<evidence type="ECO:0000259" key="8">
    <source>
        <dbReference type="PROSITE" id="PS50262"/>
    </source>
</evidence>
<evidence type="ECO:0000256" key="5">
    <source>
        <dbReference type="ARBA" id="ARBA00022989"/>
    </source>
</evidence>
<dbReference type="VEuPathDB" id="VectorBase:LDEU005006"/>
<proteinExistence type="inferred from homology"/>
<evidence type="ECO:0000256" key="3">
    <source>
        <dbReference type="ARBA" id="ARBA00022475"/>
    </source>
</evidence>
<dbReference type="Gene3D" id="1.20.1070.10">
    <property type="entry name" value="Rhodopsin 7-helix transmembrane proteins"/>
    <property type="match status" value="1"/>
</dbReference>
<dbReference type="SUPFAM" id="SSF81321">
    <property type="entry name" value="Family A G protein-coupled receptor-like"/>
    <property type="match status" value="1"/>
</dbReference>
<dbReference type="EMBL" id="NCKV01002297">
    <property type="protein sequence ID" value="RWS27034.1"/>
    <property type="molecule type" value="Genomic_DNA"/>
</dbReference>
<comment type="subcellular location">
    <subcellularLocation>
        <location evidence="1">Cell membrane</location>
        <topology evidence="1">Multi-pass membrane protein</topology>
    </subcellularLocation>
</comment>
<evidence type="ECO:0000256" key="1">
    <source>
        <dbReference type="ARBA" id="ARBA00004651"/>
    </source>
</evidence>
<evidence type="ECO:0000313" key="10">
    <source>
        <dbReference type="Proteomes" id="UP000288716"/>
    </source>
</evidence>
<protein>
    <recommendedName>
        <fullName evidence="8">G-protein coupled receptors family 1 profile domain-containing protein</fullName>
    </recommendedName>
</protein>
<dbReference type="AlphaFoldDB" id="A0A443SHN3"/>
<evidence type="ECO:0000256" key="2">
    <source>
        <dbReference type="ARBA" id="ARBA00010663"/>
    </source>
</evidence>
<keyword evidence="10" id="KW-1185">Reference proteome</keyword>
<dbReference type="Proteomes" id="UP000288716">
    <property type="component" value="Unassembled WGS sequence"/>
</dbReference>
<dbReference type="GO" id="GO:0004930">
    <property type="term" value="F:G protein-coupled receptor activity"/>
    <property type="evidence" value="ECO:0007669"/>
    <property type="project" value="InterPro"/>
</dbReference>
<keyword evidence="3" id="KW-1003">Cell membrane</keyword>
<dbReference type="STRING" id="299467.A0A443SHN3"/>
<comment type="similarity">
    <text evidence="2">Belongs to the G-protein coupled receptor 1 family.</text>
</comment>
<dbReference type="InterPro" id="IPR017452">
    <property type="entry name" value="GPCR_Rhodpsn_7TM"/>
</dbReference>
<dbReference type="GO" id="GO:0005886">
    <property type="term" value="C:plasma membrane"/>
    <property type="evidence" value="ECO:0007669"/>
    <property type="project" value="UniProtKB-SubCell"/>
</dbReference>
<dbReference type="PROSITE" id="PS50262">
    <property type="entry name" value="G_PROTEIN_RECEP_F1_2"/>
    <property type="match status" value="1"/>
</dbReference>
<accession>A0A443SHN3</accession>
<dbReference type="PRINTS" id="PR00237">
    <property type="entry name" value="GPCRRHODOPSN"/>
</dbReference>
<evidence type="ECO:0000256" key="4">
    <source>
        <dbReference type="ARBA" id="ARBA00022692"/>
    </source>
</evidence>
<evidence type="ECO:0000313" key="9">
    <source>
        <dbReference type="EMBL" id="RWS27034.1"/>
    </source>
</evidence>
<keyword evidence="4 7" id="KW-0812">Transmembrane</keyword>
<name>A0A443SHN3_9ACAR</name>
<feature type="domain" description="G-protein coupled receptors family 1 profile" evidence="8">
    <location>
        <begin position="1"/>
        <end position="159"/>
    </location>
</feature>
<keyword evidence="6 7" id="KW-0472">Membrane</keyword>
<dbReference type="Pfam" id="PF00001">
    <property type="entry name" value="7tm_1"/>
    <property type="match status" value="1"/>
</dbReference>
<dbReference type="OrthoDB" id="9894375at2759"/>
<sequence>MYRILIFTMFLVPLLLMLIVYSRIFVIVKQRNNKQSDEICVSGEKIYLRKNANLENIADSDITDTFRRSNKRRKVNKSISNRRSKHCLLQNSTKALVTTLMILGTYLLCYMPALTFLALTCVDGCPFPLFRISFKHRILVSFVCNFLVILKAIVDPLIYTLRMKDIKTAFKSFCLKRNNSRRVKLNSTVTRVTSGSQRSNKTGYAATRI</sequence>
<gene>
    <name evidence="9" type="ORF">B4U80_10220</name>
</gene>
<feature type="transmembrane region" description="Helical" evidence="7">
    <location>
        <begin position="95"/>
        <end position="118"/>
    </location>
</feature>
<reference evidence="9 10" key="1">
    <citation type="journal article" date="2018" name="Gigascience">
        <title>Genomes of trombidid mites reveal novel predicted allergens and laterally-transferred genes associated with secondary metabolism.</title>
        <authorList>
            <person name="Dong X."/>
            <person name="Chaisiri K."/>
            <person name="Xia D."/>
            <person name="Armstrong S.D."/>
            <person name="Fang Y."/>
            <person name="Donnelly M.J."/>
            <person name="Kadowaki T."/>
            <person name="McGarry J.W."/>
            <person name="Darby A.C."/>
            <person name="Makepeace B.L."/>
        </authorList>
    </citation>
    <scope>NUCLEOTIDE SEQUENCE [LARGE SCALE GENOMIC DNA]</scope>
    <source>
        <strain evidence="9">UoL-UT</strain>
    </source>
</reference>
<organism evidence="9 10">
    <name type="scientific">Leptotrombidium deliense</name>
    <dbReference type="NCBI Taxonomy" id="299467"/>
    <lineage>
        <taxon>Eukaryota</taxon>
        <taxon>Metazoa</taxon>
        <taxon>Ecdysozoa</taxon>
        <taxon>Arthropoda</taxon>
        <taxon>Chelicerata</taxon>
        <taxon>Arachnida</taxon>
        <taxon>Acari</taxon>
        <taxon>Acariformes</taxon>
        <taxon>Trombidiformes</taxon>
        <taxon>Prostigmata</taxon>
        <taxon>Anystina</taxon>
        <taxon>Parasitengona</taxon>
        <taxon>Trombiculoidea</taxon>
        <taxon>Trombiculidae</taxon>
        <taxon>Leptotrombidium</taxon>
    </lineage>
</organism>
<comment type="caution">
    <text evidence="9">The sequence shown here is derived from an EMBL/GenBank/DDBJ whole genome shotgun (WGS) entry which is preliminary data.</text>
</comment>
<feature type="transmembrane region" description="Helical" evidence="7">
    <location>
        <begin position="138"/>
        <end position="161"/>
    </location>
</feature>